<keyword evidence="5" id="KW-0611">Plant defense</keyword>
<protein>
    <submittedName>
        <fullName evidence="12">Disease resistance protein rga1</fullName>
    </submittedName>
</protein>
<dbReference type="InterPro" id="IPR058922">
    <property type="entry name" value="WHD_DRP"/>
</dbReference>
<dbReference type="SUPFAM" id="SSF52540">
    <property type="entry name" value="P-loop containing nucleoside triphosphate hydrolases"/>
    <property type="match status" value="1"/>
</dbReference>
<dbReference type="OMA" id="YNNITHC"/>
<keyword evidence="6" id="KW-0067">ATP-binding</keyword>
<dbReference type="PANTHER" id="PTHR36766:SF70">
    <property type="entry name" value="DISEASE RESISTANCE PROTEIN RGA4"/>
    <property type="match status" value="1"/>
</dbReference>
<dbReference type="Pfam" id="PF00931">
    <property type="entry name" value="NB-ARC"/>
    <property type="match status" value="1"/>
</dbReference>
<evidence type="ECO:0000259" key="9">
    <source>
        <dbReference type="Pfam" id="PF23559"/>
    </source>
</evidence>
<dbReference type="InterPro" id="IPR002182">
    <property type="entry name" value="NB-ARC"/>
</dbReference>
<evidence type="ECO:0000256" key="5">
    <source>
        <dbReference type="ARBA" id="ARBA00022821"/>
    </source>
</evidence>
<dbReference type="PANTHER" id="PTHR36766">
    <property type="entry name" value="PLANT BROAD-SPECTRUM MILDEW RESISTANCE PROTEIN RPW8"/>
    <property type="match status" value="1"/>
</dbReference>
<dbReference type="Gene3D" id="1.10.10.10">
    <property type="entry name" value="Winged helix-like DNA-binding domain superfamily/Winged helix DNA-binding domain"/>
    <property type="match status" value="1"/>
</dbReference>
<dbReference type="Pfam" id="PF25019">
    <property type="entry name" value="LRR_R13L1-DRL21"/>
    <property type="match status" value="1"/>
</dbReference>
<dbReference type="Gene3D" id="3.80.10.10">
    <property type="entry name" value="Ribonuclease Inhibitor"/>
    <property type="match status" value="2"/>
</dbReference>
<dbReference type="InterPro" id="IPR041118">
    <property type="entry name" value="Rx_N"/>
</dbReference>
<dbReference type="InterPro" id="IPR032675">
    <property type="entry name" value="LRR_dom_sf"/>
</dbReference>
<dbReference type="InterPro" id="IPR042197">
    <property type="entry name" value="Apaf_helical"/>
</dbReference>
<feature type="domain" description="Disease resistance N-terminal" evidence="8">
    <location>
        <begin position="10"/>
        <end position="92"/>
    </location>
</feature>
<evidence type="ECO:0000259" key="8">
    <source>
        <dbReference type="Pfam" id="PF18052"/>
    </source>
</evidence>
<dbReference type="GO" id="GO:0006952">
    <property type="term" value="P:defense response"/>
    <property type="evidence" value="ECO:0007669"/>
    <property type="project" value="UniProtKB-KW"/>
</dbReference>
<evidence type="ECO:0000313" key="13">
    <source>
        <dbReference type="Proteomes" id="UP000187609"/>
    </source>
</evidence>
<evidence type="ECO:0000256" key="6">
    <source>
        <dbReference type="ARBA" id="ARBA00022840"/>
    </source>
</evidence>
<accession>A0A1J6HYX0</accession>
<feature type="domain" description="Disease resistance R13L4/SHOC-2-like LRR" evidence="10">
    <location>
        <begin position="554"/>
        <end position="660"/>
    </location>
</feature>
<dbReference type="CDD" id="cd14798">
    <property type="entry name" value="RX-CC_like"/>
    <property type="match status" value="1"/>
</dbReference>
<comment type="similarity">
    <text evidence="1">Belongs to the disease resistance NB-LRR family.</text>
</comment>
<dbReference type="PRINTS" id="PR00364">
    <property type="entry name" value="DISEASERSIST"/>
</dbReference>
<dbReference type="GO" id="GO:0005524">
    <property type="term" value="F:ATP binding"/>
    <property type="evidence" value="ECO:0007669"/>
    <property type="project" value="UniProtKB-KW"/>
</dbReference>
<dbReference type="Gene3D" id="3.40.50.300">
    <property type="entry name" value="P-loop containing nucleotide triphosphate hydrolases"/>
    <property type="match status" value="1"/>
</dbReference>
<dbReference type="Pfam" id="PF23598">
    <property type="entry name" value="LRR_14"/>
    <property type="match status" value="1"/>
</dbReference>
<dbReference type="Gene3D" id="1.10.8.430">
    <property type="entry name" value="Helical domain of apoptotic protease-activating factors"/>
    <property type="match status" value="1"/>
</dbReference>
<name>A0A1J6HYX0_NICAT</name>
<dbReference type="InterPro" id="IPR038005">
    <property type="entry name" value="RX-like_CC"/>
</dbReference>
<dbReference type="GO" id="GO:0051707">
    <property type="term" value="P:response to other organism"/>
    <property type="evidence" value="ECO:0007669"/>
    <property type="project" value="UniProtKB-ARBA"/>
</dbReference>
<dbReference type="SUPFAM" id="SSF52058">
    <property type="entry name" value="L domain-like"/>
    <property type="match status" value="1"/>
</dbReference>
<feature type="domain" description="Disease resistance protein winged helix" evidence="9">
    <location>
        <begin position="426"/>
        <end position="498"/>
    </location>
</feature>
<dbReference type="InterPro" id="IPR036388">
    <property type="entry name" value="WH-like_DNA-bd_sf"/>
</dbReference>
<feature type="domain" description="NB-ARC" evidence="7">
    <location>
        <begin position="168"/>
        <end position="338"/>
    </location>
</feature>
<dbReference type="FunFam" id="1.10.10.10:FF:000322">
    <property type="entry name" value="Probable disease resistance protein At1g63360"/>
    <property type="match status" value="1"/>
</dbReference>
<dbReference type="Proteomes" id="UP000187609">
    <property type="component" value="Unassembled WGS sequence"/>
</dbReference>
<evidence type="ECO:0000256" key="2">
    <source>
        <dbReference type="ARBA" id="ARBA00022614"/>
    </source>
</evidence>
<dbReference type="AlphaFoldDB" id="A0A1J6HYX0"/>
<proteinExistence type="inferred from homology"/>
<keyword evidence="3" id="KW-0677">Repeat</keyword>
<evidence type="ECO:0000256" key="4">
    <source>
        <dbReference type="ARBA" id="ARBA00022741"/>
    </source>
</evidence>
<dbReference type="InterPro" id="IPR027417">
    <property type="entry name" value="P-loop_NTPase"/>
</dbReference>
<evidence type="ECO:0000259" key="7">
    <source>
        <dbReference type="Pfam" id="PF00931"/>
    </source>
</evidence>
<dbReference type="Pfam" id="PF18052">
    <property type="entry name" value="Rx_N"/>
    <property type="match status" value="1"/>
</dbReference>
<dbReference type="Gramene" id="OIS98029">
    <property type="protein sequence ID" value="OIS98029"/>
    <property type="gene ID" value="A4A49_19557"/>
</dbReference>
<dbReference type="InterPro" id="IPR056789">
    <property type="entry name" value="LRR_R13L1-DRL21"/>
</dbReference>
<dbReference type="EMBL" id="MJEQ01037192">
    <property type="protein sequence ID" value="OIS98029.1"/>
    <property type="molecule type" value="Genomic_DNA"/>
</dbReference>
<dbReference type="GO" id="GO:0043531">
    <property type="term" value="F:ADP binding"/>
    <property type="evidence" value="ECO:0007669"/>
    <property type="project" value="InterPro"/>
</dbReference>
<evidence type="ECO:0000259" key="11">
    <source>
        <dbReference type="Pfam" id="PF25019"/>
    </source>
</evidence>
<gene>
    <name evidence="12" type="primary">RGA1_2</name>
    <name evidence="12" type="ORF">A4A49_19557</name>
</gene>
<dbReference type="Pfam" id="PF23559">
    <property type="entry name" value="WHD_DRP"/>
    <property type="match status" value="1"/>
</dbReference>
<feature type="domain" description="R13L1/DRL21-like LRR repeat region" evidence="11">
    <location>
        <begin position="675"/>
        <end position="754"/>
    </location>
</feature>
<reference evidence="12" key="1">
    <citation type="submission" date="2016-11" db="EMBL/GenBank/DDBJ databases">
        <title>The genome of Nicotiana attenuata.</title>
        <authorList>
            <person name="Xu S."/>
            <person name="Brockmoeller T."/>
            <person name="Gaquerel E."/>
            <person name="Navarro A."/>
            <person name="Kuhl H."/>
            <person name="Gase K."/>
            <person name="Ling Z."/>
            <person name="Zhou W."/>
            <person name="Kreitzer C."/>
            <person name="Stanke M."/>
            <person name="Tang H."/>
            <person name="Lyons E."/>
            <person name="Pandey P."/>
            <person name="Pandey S.P."/>
            <person name="Timmermann B."/>
            <person name="Baldwin I.T."/>
        </authorList>
    </citation>
    <scope>NUCLEOTIDE SEQUENCE [LARGE SCALE GENOMIC DNA]</scope>
    <source>
        <strain evidence="12">UT</strain>
    </source>
</reference>
<sequence>MADPVIGATVQVFLEKLLSLTIEEVKSLKNCKKDLKMLKKTVTMIQAFIHDAERRQVEDQTVEEWLKMLEKVAEDAENVFDEFRYESLKAEVMKIRNKPTNKVCNFVSNTVLKCKMSRKIKNINEELSAINKLAKDLGLQPPTGPSRQILPIRETDSVVVASDVVGRDQDVAEIKEKMLNMREDVVLCTIPIVGMGGLGKTTVAKRIFNDEQIKQQFEKRVWLCLPEMLETKSFLELMLESLTERTLEVRSRDTIVKKLQDELRGKKYLLVLDDLWHVDPTLWHEFVDTLRGINTFRGNCILVTTRRDQVASSVAADPHKLKNLTDDHCWSIFKQRAFVDGEVTEELVSMHNKIVEMCKGLPLAASVLGGLLRNKEKHEWQTILEGNLLVAGEDDTRENRIKKILKLSYDYLPFPHLKKCFAYFAMFPKDFEFEKDQLIQLWMAEGYLRPCQETTLMEDVGNKFFQILLQNSLLQDVELDEHNNITHCKMHDLVHDLAEDILKSKLFDAKTDGGDNLSQVRYFGWNSPRDQIEKINEPGRLCTLFWKISDMSEDLLLRFQFLRVLNLSQSGIKELSASIGKLIYLRYLDLSFTDIEALPNSICKLYNLQTLRVYHCDDLQEFPDETEHMISLRHIYYDSHCQILNMGKLTCLQTLQHFNRRSGKRIPTGETYELAYSWSNHGCEIDDESVLDGLQPHPNLKTFKVRGYLGSRFPSWFNEEFLPNLVKLELSGCKKCKEIPSLGQLKLLRHLELLEFDELERIGPSFYGVELNNNANIKVFPSLKKLVLLSMPSLIEWKGMELIPTRNGGRDRVGVRMFPALEKLSIRNCQRLKSTPNQFEVPLLTLCSNLTSLVEISVYDVKELTCLPDEMLLHNNSFSLQHLYVSSCEKFRELPQSLYNLHSLKSLEIIGCNNFSSVPVPSGENHLTSLPSGMLEHCRSLESLTVSGCNNLVSLPLQMPSLSYLSISECPKCTRRGASPSHWVKVFVYRSFLSVGGF</sequence>
<evidence type="ECO:0000256" key="1">
    <source>
        <dbReference type="ARBA" id="ARBA00008894"/>
    </source>
</evidence>
<evidence type="ECO:0000256" key="3">
    <source>
        <dbReference type="ARBA" id="ARBA00022737"/>
    </source>
</evidence>
<comment type="caution">
    <text evidence="12">The sequence shown here is derived from an EMBL/GenBank/DDBJ whole genome shotgun (WGS) entry which is preliminary data.</text>
</comment>
<organism evidence="12 13">
    <name type="scientific">Nicotiana attenuata</name>
    <name type="common">Coyote tobacco</name>
    <dbReference type="NCBI Taxonomy" id="49451"/>
    <lineage>
        <taxon>Eukaryota</taxon>
        <taxon>Viridiplantae</taxon>
        <taxon>Streptophyta</taxon>
        <taxon>Embryophyta</taxon>
        <taxon>Tracheophyta</taxon>
        <taxon>Spermatophyta</taxon>
        <taxon>Magnoliopsida</taxon>
        <taxon>eudicotyledons</taxon>
        <taxon>Gunneridae</taxon>
        <taxon>Pentapetalae</taxon>
        <taxon>asterids</taxon>
        <taxon>lamiids</taxon>
        <taxon>Solanales</taxon>
        <taxon>Solanaceae</taxon>
        <taxon>Nicotianoideae</taxon>
        <taxon>Nicotianeae</taxon>
        <taxon>Nicotiana</taxon>
    </lineage>
</organism>
<evidence type="ECO:0000259" key="10">
    <source>
        <dbReference type="Pfam" id="PF23598"/>
    </source>
</evidence>
<dbReference type="InterPro" id="IPR055414">
    <property type="entry name" value="LRR_R13L4/SHOC2-like"/>
</dbReference>
<keyword evidence="13" id="KW-1185">Reference proteome</keyword>
<dbReference type="Gene3D" id="1.20.5.4130">
    <property type="match status" value="1"/>
</dbReference>
<dbReference type="SMR" id="A0A1J6HYX0"/>
<keyword evidence="2" id="KW-0433">Leucine-rich repeat</keyword>
<keyword evidence="4" id="KW-0547">Nucleotide-binding</keyword>
<evidence type="ECO:0000313" key="12">
    <source>
        <dbReference type="EMBL" id="OIS98029.1"/>
    </source>
</evidence>